<sequence>MPSRFSIRDSVPAFSTADCEHALFAAKWPEGFRCPRCGHPHYYEVSSRGRRLFECRSCSHQASLTAGTVLEGSRTPLTKWFQAMFLMQIGISARLLAELIDVTYKTAWLINHKLRHAIGEWDRERPLEGDLQLLGEYYGYEYHRYLGSLIVQQGLKPQPIVVGASLDGAGDIVHLKMKAVDGPEGDDAARRGGAGGEEAAERFVQKHVVGGGADDRAERLERGHRGPTALHIAWREAVRWLAWTFGGIGPKHLQAYLNEYCFRRLLCRNDMLAELIACCGTTKTITYRRLVGSRSGIRPIPWAYRRPARSGRRAG</sequence>
<evidence type="ECO:0000259" key="1">
    <source>
        <dbReference type="Pfam" id="PF12760"/>
    </source>
</evidence>
<feature type="domain" description="Transposase zinc-ribbon" evidence="1">
    <location>
        <begin position="17"/>
        <end position="61"/>
    </location>
</feature>
<dbReference type="Proteomes" id="UP001153387">
    <property type="component" value="Unassembled WGS sequence"/>
</dbReference>
<reference evidence="2 3" key="1">
    <citation type="submission" date="2022-10" db="EMBL/GenBank/DDBJ databases">
        <title>Comparative genomic analysis of Cohnella hashimotonis sp. nov., isolated from the International Space Station.</title>
        <authorList>
            <person name="Simpson A."/>
            <person name="Venkateswaran K."/>
        </authorList>
    </citation>
    <scope>NUCLEOTIDE SEQUENCE [LARGE SCALE GENOMIC DNA]</scope>
    <source>
        <strain evidence="2 3">DSM 18997</strain>
    </source>
</reference>
<dbReference type="RefSeq" id="WP_277564742.1">
    <property type="nucleotide sequence ID" value="NZ_JAPDHZ010000002.1"/>
</dbReference>
<dbReference type="Pfam" id="PF12760">
    <property type="entry name" value="Zn_ribbon_IS1595"/>
    <property type="match status" value="1"/>
</dbReference>
<protein>
    <submittedName>
        <fullName evidence="2">Transposase</fullName>
    </submittedName>
</protein>
<keyword evidence="3" id="KW-1185">Reference proteome</keyword>
<evidence type="ECO:0000313" key="3">
    <source>
        <dbReference type="Proteomes" id="UP001153387"/>
    </source>
</evidence>
<accession>A0A9X4QLY7</accession>
<evidence type="ECO:0000313" key="2">
    <source>
        <dbReference type="EMBL" id="MDG0790955.1"/>
    </source>
</evidence>
<comment type="caution">
    <text evidence="2">The sequence shown here is derived from an EMBL/GenBank/DDBJ whole genome shotgun (WGS) entry which is preliminary data.</text>
</comment>
<dbReference type="AlphaFoldDB" id="A0A9X4QLY7"/>
<dbReference type="InterPro" id="IPR024442">
    <property type="entry name" value="Transposase_Zn_ribbon"/>
</dbReference>
<gene>
    <name evidence="2" type="ORF">OMP38_08810</name>
</gene>
<organism evidence="2 3">
    <name type="scientific">Cohnella ginsengisoli</name>
    <dbReference type="NCBI Taxonomy" id="425004"/>
    <lineage>
        <taxon>Bacteria</taxon>
        <taxon>Bacillati</taxon>
        <taxon>Bacillota</taxon>
        <taxon>Bacilli</taxon>
        <taxon>Bacillales</taxon>
        <taxon>Paenibacillaceae</taxon>
        <taxon>Cohnella</taxon>
    </lineage>
</organism>
<dbReference type="EMBL" id="JAPDHZ010000002">
    <property type="protein sequence ID" value="MDG0790955.1"/>
    <property type="molecule type" value="Genomic_DNA"/>
</dbReference>
<proteinExistence type="predicted"/>
<name>A0A9X4QLY7_9BACL</name>